<proteinExistence type="predicted"/>
<dbReference type="EMBL" id="JBAHYK010001319">
    <property type="protein sequence ID" value="KAL0568522.1"/>
    <property type="molecule type" value="Genomic_DNA"/>
</dbReference>
<feature type="compositionally biased region" description="Basic residues" evidence="1">
    <location>
        <begin position="218"/>
        <end position="227"/>
    </location>
</feature>
<feature type="compositionally biased region" description="Acidic residues" evidence="1">
    <location>
        <begin position="183"/>
        <end position="196"/>
    </location>
</feature>
<comment type="caution">
    <text evidence="2">The sequence shown here is derived from an EMBL/GenBank/DDBJ whole genome shotgun (WGS) entry which is preliminary data.</text>
</comment>
<protein>
    <submittedName>
        <fullName evidence="2">Uncharacterized protein</fullName>
    </submittedName>
</protein>
<accession>A0ABR3F005</accession>
<evidence type="ECO:0000256" key="1">
    <source>
        <dbReference type="SAM" id="MobiDB-lite"/>
    </source>
</evidence>
<evidence type="ECO:0000313" key="2">
    <source>
        <dbReference type="EMBL" id="KAL0568522.1"/>
    </source>
</evidence>
<name>A0ABR3F005_9AGAR</name>
<evidence type="ECO:0000313" key="3">
    <source>
        <dbReference type="Proteomes" id="UP001465976"/>
    </source>
</evidence>
<gene>
    <name evidence="2" type="ORF">V5O48_013463</name>
</gene>
<keyword evidence="3" id="KW-1185">Reference proteome</keyword>
<sequence>MSHLSPDCHGHEHCLDDWSKRLTTHEPARSLPTQYFEFLSDEDKGLLHITSRVCPDICDPRRCPNPEPGVDTHHVRLMVEDDLIRILRACFTDCGCPEVQYTVPKDLSTCILSGWNVWLGELEKWNNLLATSPSSRSPSPDPEVPDLLDYIQSQNAAKSLNEDLVTRNLAQDCPSGRKRPAEDVSEYEEDSSDEESSSPRPAVRMRTGPCADIVRKMEARKRARFSS</sequence>
<dbReference type="Proteomes" id="UP001465976">
    <property type="component" value="Unassembled WGS sequence"/>
</dbReference>
<feature type="region of interest" description="Disordered" evidence="1">
    <location>
        <begin position="168"/>
        <end position="227"/>
    </location>
</feature>
<organism evidence="2 3">
    <name type="scientific">Marasmius crinis-equi</name>
    <dbReference type="NCBI Taxonomy" id="585013"/>
    <lineage>
        <taxon>Eukaryota</taxon>
        <taxon>Fungi</taxon>
        <taxon>Dikarya</taxon>
        <taxon>Basidiomycota</taxon>
        <taxon>Agaricomycotina</taxon>
        <taxon>Agaricomycetes</taxon>
        <taxon>Agaricomycetidae</taxon>
        <taxon>Agaricales</taxon>
        <taxon>Marasmiineae</taxon>
        <taxon>Marasmiaceae</taxon>
        <taxon>Marasmius</taxon>
    </lineage>
</organism>
<reference evidence="2 3" key="1">
    <citation type="submission" date="2024-02" db="EMBL/GenBank/DDBJ databases">
        <title>A draft genome for the cacao thread blight pathogen Marasmius crinis-equi.</title>
        <authorList>
            <person name="Cohen S.P."/>
            <person name="Baruah I.K."/>
            <person name="Amoako-Attah I."/>
            <person name="Bukari Y."/>
            <person name="Meinhardt L.W."/>
            <person name="Bailey B.A."/>
        </authorList>
    </citation>
    <scope>NUCLEOTIDE SEQUENCE [LARGE SCALE GENOMIC DNA]</scope>
    <source>
        <strain evidence="2 3">GH-76</strain>
    </source>
</reference>